<dbReference type="Proteomes" id="UP001170023">
    <property type="component" value="Unassembled WGS sequence"/>
</dbReference>
<evidence type="ECO:0000313" key="2">
    <source>
        <dbReference type="EMBL" id="CUP07988.1"/>
    </source>
</evidence>
<evidence type="ECO:0000259" key="1">
    <source>
        <dbReference type="Pfam" id="PF04230"/>
    </source>
</evidence>
<keyword evidence="3" id="KW-0328">Glycosyltransferase</keyword>
<dbReference type="InterPro" id="IPR007345">
    <property type="entry name" value="Polysacch_pyruvyl_Trfase"/>
</dbReference>
<proteinExistence type="predicted"/>
<gene>
    <name evidence="2" type="ORF">ERS852494_01430</name>
    <name evidence="3" type="ORF">Q4469_21875</name>
</gene>
<evidence type="ECO:0000313" key="4">
    <source>
        <dbReference type="Proteomes" id="UP000095657"/>
    </source>
</evidence>
<dbReference type="RefSeq" id="WP_055170870.1">
    <property type="nucleotide sequence ID" value="NZ_CZAI01000003.1"/>
</dbReference>
<accession>A0A174KDU0</accession>
<reference evidence="3" key="2">
    <citation type="submission" date="2023-07" db="EMBL/GenBank/DDBJ databases">
        <title>Whole Genome Sequencing of Colonoscopy isolates.</title>
        <authorList>
            <person name="Surve S.V."/>
            <person name="Valls R.A."/>
            <person name="Barrak K.E."/>
            <person name="Gardner T.B."/>
            <person name="O'Toole G.A."/>
        </authorList>
    </citation>
    <scope>NUCLEOTIDE SEQUENCE</scope>
    <source>
        <strain evidence="3">GP0119</strain>
    </source>
</reference>
<dbReference type="EMBL" id="CZAI01000003">
    <property type="protein sequence ID" value="CUP07988.1"/>
    <property type="molecule type" value="Genomic_DNA"/>
</dbReference>
<dbReference type="Pfam" id="PF04230">
    <property type="entry name" value="PS_pyruv_trans"/>
    <property type="match status" value="1"/>
</dbReference>
<sequence length="360" mass="42388">MNRIAVISSWAWIKVANNYGALLQYYALQQYLTRKNNYVFWIKWEFYKRWKGTRLDNVKLLLRHPLIYLSSYRCHRTFLKFCRDYLNMSVQTYTEESEADSYPIADYYITGSDQVWGGTQPECFLSFVNDNSKKIAYAASFGKGEITQEHFEKIAPWIRQFAHVSIREENGIEICRRMKVEATHLLDPTFLLDEDDYPHRQLYIKNPYIFAYLLNVGSKNDVHWYELKDYALKTNCDLKVCAVQGSEYLFCNKDLVYPSPTEWLSYYKQARCVVTNTFHGTVFAIIHHKPFLCILQRGSSANQNTRMSSLLSTLGLEDRILNCEDSIEVSINRPINWQKVSTLITDWRKKSDAFLNFLND</sequence>
<name>A0A174KDU0_9BACE</name>
<protein>
    <submittedName>
        <fullName evidence="2 3">Polysaccharide pyruvyl transferase</fullName>
        <ecNumber evidence="3">2.4.-.-</ecNumber>
    </submittedName>
</protein>
<evidence type="ECO:0000313" key="3">
    <source>
        <dbReference type="EMBL" id="MDO6360296.1"/>
    </source>
</evidence>
<dbReference type="GO" id="GO:0016757">
    <property type="term" value="F:glycosyltransferase activity"/>
    <property type="evidence" value="ECO:0007669"/>
    <property type="project" value="UniProtKB-KW"/>
</dbReference>
<keyword evidence="2" id="KW-0808">Transferase</keyword>
<dbReference type="EMBL" id="JAUONL010000035">
    <property type="protein sequence ID" value="MDO6360296.1"/>
    <property type="molecule type" value="Genomic_DNA"/>
</dbReference>
<organism evidence="2 4">
    <name type="scientific">Bacteroides caccae</name>
    <dbReference type="NCBI Taxonomy" id="47678"/>
    <lineage>
        <taxon>Bacteria</taxon>
        <taxon>Pseudomonadati</taxon>
        <taxon>Bacteroidota</taxon>
        <taxon>Bacteroidia</taxon>
        <taxon>Bacteroidales</taxon>
        <taxon>Bacteroidaceae</taxon>
        <taxon>Bacteroides</taxon>
    </lineage>
</organism>
<feature type="domain" description="Polysaccharide pyruvyl transferase" evidence="1">
    <location>
        <begin position="18"/>
        <end position="294"/>
    </location>
</feature>
<dbReference type="Proteomes" id="UP000095657">
    <property type="component" value="Unassembled WGS sequence"/>
</dbReference>
<dbReference type="STRING" id="47678.ERS852494_01430"/>
<dbReference type="EC" id="2.4.-.-" evidence="3"/>
<reference evidence="2 4" key="1">
    <citation type="submission" date="2015-09" db="EMBL/GenBank/DDBJ databases">
        <authorList>
            <consortium name="Pathogen Informatics"/>
        </authorList>
    </citation>
    <scope>NUCLEOTIDE SEQUENCE [LARGE SCALE GENOMIC DNA]</scope>
    <source>
        <strain evidence="2 4">2789STDY5834880</strain>
    </source>
</reference>
<dbReference type="AlphaFoldDB" id="A0A174KDU0"/>